<keyword evidence="2" id="KW-1185">Reference proteome</keyword>
<name>A0AA35ZXJ4_LACSI</name>
<accession>A0AA35ZXJ4</accession>
<proteinExistence type="predicted"/>
<dbReference type="Proteomes" id="UP001177003">
    <property type="component" value="Chromosome 9"/>
</dbReference>
<dbReference type="AlphaFoldDB" id="A0AA35ZXJ4"/>
<dbReference type="PANTHER" id="PTHR38932:SF1">
    <property type="entry name" value="DUF4005 DOMAIN-CONTAINING PROTEIN"/>
    <property type="match status" value="1"/>
</dbReference>
<organism evidence="1 2">
    <name type="scientific">Lactuca saligna</name>
    <name type="common">Willowleaf lettuce</name>
    <dbReference type="NCBI Taxonomy" id="75948"/>
    <lineage>
        <taxon>Eukaryota</taxon>
        <taxon>Viridiplantae</taxon>
        <taxon>Streptophyta</taxon>
        <taxon>Embryophyta</taxon>
        <taxon>Tracheophyta</taxon>
        <taxon>Spermatophyta</taxon>
        <taxon>Magnoliopsida</taxon>
        <taxon>eudicotyledons</taxon>
        <taxon>Gunneridae</taxon>
        <taxon>Pentapetalae</taxon>
        <taxon>asterids</taxon>
        <taxon>campanulids</taxon>
        <taxon>Asterales</taxon>
        <taxon>Asteraceae</taxon>
        <taxon>Cichorioideae</taxon>
        <taxon>Cichorieae</taxon>
        <taxon>Lactucinae</taxon>
        <taxon>Lactuca</taxon>
    </lineage>
</organism>
<gene>
    <name evidence="1" type="ORF">LSALG_LOCUS39355</name>
</gene>
<dbReference type="PANTHER" id="PTHR38932">
    <property type="entry name" value="BNAC03G64660D PROTEIN"/>
    <property type="match status" value="1"/>
</dbReference>
<protein>
    <submittedName>
        <fullName evidence="1">Uncharacterized protein</fullName>
    </submittedName>
</protein>
<sequence>MSCFVEAHQSMYPKVVVKEQVHDHVESLEGLRYLVHFGVENVAPDESYAKTRQICVSKLAMRTFPIAKGSGKIEHREIKDVDHVVQRPRAVLSSPDNDYLIGKMNEKAFKRVSTPKPHASGKVNVVHVDVGKARVTLRDNKKTNDGIKKGLTPLSHHCSSIANQIDFLKLIFVWIDHQEVEQMG</sequence>
<reference evidence="1" key="1">
    <citation type="submission" date="2023-04" db="EMBL/GenBank/DDBJ databases">
        <authorList>
            <person name="Vijverberg K."/>
            <person name="Xiong W."/>
            <person name="Schranz E."/>
        </authorList>
    </citation>
    <scope>NUCLEOTIDE SEQUENCE</scope>
</reference>
<dbReference type="EMBL" id="OX465085">
    <property type="protein sequence ID" value="CAI9300743.1"/>
    <property type="molecule type" value="Genomic_DNA"/>
</dbReference>
<evidence type="ECO:0000313" key="1">
    <source>
        <dbReference type="EMBL" id="CAI9300743.1"/>
    </source>
</evidence>
<evidence type="ECO:0000313" key="2">
    <source>
        <dbReference type="Proteomes" id="UP001177003"/>
    </source>
</evidence>